<dbReference type="PANTHER" id="PTHR37534:SF46">
    <property type="entry name" value="ZN(II)2CYS6 TRANSCRIPTION FACTOR (EUROFUNG)"/>
    <property type="match status" value="1"/>
</dbReference>
<keyword evidence="1" id="KW-0805">Transcription regulation</keyword>
<evidence type="ECO:0000256" key="4">
    <source>
        <dbReference type="ARBA" id="ARBA00023242"/>
    </source>
</evidence>
<evidence type="ECO:0000256" key="2">
    <source>
        <dbReference type="ARBA" id="ARBA00023125"/>
    </source>
</evidence>
<reference evidence="6 7" key="1">
    <citation type="submission" date="2024-07" db="EMBL/GenBank/DDBJ databases">
        <title>Section-level genome sequencing and comparative genomics of Aspergillus sections Usti and Cavernicolus.</title>
        <authorList>
            <consortium name="Lawrence Berkeley National Laboratory"/>
            <person name="Nybo J.L."/>
            <person name="Vesth T.C."/>
            <person name="Theobald S."/>
            <person name="Frisvad J.C."/>
            <person name="Larsen T.O."/>
            <person name="Kjaerboelling I."/>
            <person name="Rothschild-Mancinelli K."/>
            <person name="Lyhne E.K."/>
            <person name="Kogle M.E."/>
            <person name="Barry K."/>
            <person name="Clum A."/>
            <person name="Na H."/>
            <person name="Ledsgaard L."/>
            <person name="Lin J."/>
            <person name="Lipzen A."/>
            <person name="Kuo A."/>
            <person name="Riley R."/>
            <person name="Mondo S."/>
            <person name="Labutti K."/>
            <person name="Haridas S."/>
            <person name="Pangalinan J."/>
            <person name="Salamov A.A."/>
            <person name="Simmons B.A."/>
            <person name="Magnuson J.K."/>
            <person name="Chen J."/>
            <person name="Drula E."/>
            <person name="Henrissat B."/>
            <person name="Wiebenga A."/>
            <person name="Lubbers R.J."/>
            <person name="Gomes A.C."/>
            <person name="Makela M.R."/>
            <person name="Stajich J."/>
            <person name="Grigoriev I.V."/>
            <person name="Mortensen U.H."/>
            <person name="De Vries R.P."/>
            <person name="Baker S.E."/>
            <person name="Andersen M.R."/>
        </authorList>
    </citation>
    <scope>NUCLEOTIDE SEQUENCE [LARGE SCALE GENOMIC DNA]</scope>
    <source>
        <strain evidence="6 7">CBS 588.65</strain>
    </source>
</reference>
<feature type="domain" description="Zn(2)-C6 fungal-type" evidence="5">
    <location>
        <begin position="12"/>
        <end position="42"/>
    </location>
</feature>
<dbReference type="Proteomes" id="UP001610334">
    <property type="component" value="Unassembled WGS sequence"/>
</dbReference>
<keyword evidence="2" id="KW-0238">DNA-binding</keyword>
<dbReference type="PROSITE" id="PS50048">
    <property type="entry name" value="ZN2_CY6_FUNGAL_2"/>
    <property type="match status" value="1"/>
</dbReference>
<keyword evidence="7" id="KW-1185">Reference proteome</keyword>
<evidence type="ECO:0000313" key="7">
    <source>
        <dbReference type="Proteomes" id="UP001610334"/>
    </source>
</evidence>
<name>A0ABR4HY21_9EURO</name>
<sequence>MPRRMHARSRAGCLTCRQRHVRCDELRPSCQQCLASNRPCNYPLMVIPLRDRRMLQRNALPPGQQAPWALMNSTPGLTGRKVVGSTAMDPFDTLPVKMPFKSRELYHYFYQTGAAFGVAPSDPKDDCIALSTLDEHALRSTILIAGIHYSWNAGNLHAYKSAFLFHKVESIRIINSWLEAFDSKTFVVCVRQILTICLAEACHGNLVAAETHLNGIMALFDSYEQGNGTVWGIIDDIDNELACHYLLLTSCFVLALKNRLENFILFRTAEGIESNNHDDLSPDGALQLMKAWHGMEYGGLDTRLRAIRMFPYFFSPPPTNVRPQMVVDALPIIDCLRATTGSIDQIRANPATEHMHRVWNDGGPTKLLLVLVTSHVSSLVAKDDNAKTKTMGYPEKKENVFRTSWSGITAAVELYMHSVLNILNAGEPLECRLLYRILLIIKRDIDQTRGDLSGDHGGLYQALWFWKVFIGTVALASSQHRCTAASNMVTATPRKCSCSSQADLNGHYRWFRDCARAWSVVTGRMGWKNVKPVLETITWPTVLSQDGKDYAANIWAQVFI</sequence>
<evidence type="ECO:0000256" key="3">
    <source>
        <dbReference type="ARBA" id="ARBA00023163"/>
    </source>
</evidence>
<dbReference type="CDD" id="cd00067">
    <property type="entry name" value="GAL4"/>
    <property type="match status" value="1"/>
</dbReference>
<dbReference type="EMBL" id="JBFXLT010000007">
    <property type="protein sequence ID" value="KAL2820271.1"/>
    <property type="molecule type" value="Genomic_DNA"/>
</dbReference>
<dbReference type="InterPro" id="IPR001138">
    <property type="entry name" value="Zn2Cys6_DnaBD"/>
</dbReference>
<evidence type="ECO:0000259" key="5">
    <source>
        <dbReference type="PROSITE" id="PS50048"/>
    </source>
</evidence>
<protein>
    <recommendedName>
        <fullName evidence="5">Zn(2)-C6 fungal-type domain-containing protein</fullName>
    </recommendedName>
</protein>
<dbReference type="Gene3D" id="4.10.240.10">
    <property type="entry name" value="Zn(2)-C6 fungal-type DNA-binding domain"/>
    <property type="match status" value="1"/>
</dbReference>
<dbReference type="PANTHER" id="PTHR37534">
    <property type="entry name" value="TRANSCRIPTIONAL ACTIVATOR PROTEIN UGA3"/>
    <property type="match status" value="1"/>
</dbReference>
<dbReference type="SMART" id="SM00066">
    <property type="entry name" value="GAL4"/>
    <property type="match status" value="1"/>
</dbReference>
<comment type="caution">
    <text evidence="6">The sequence shown here is derived from an EMBL/GenBank/DDBJ whole genome shotgun (WGS) entry which is preliminary data.</text>
</comment>
<accession>A0ABR4HY21</accession>
<dbReference type="SUPFAM" id="SSF57701">
    <property type="entry name" value="Zn2/Cys6 DNA-binding domain"/>
    <property type="match status" value="1"/>
</dbReference>
<proteinExistence type="predicted"/>
<gene>
    <name evidence="6" type="ORF">BJX63DRAFT_380349</name>
</gene>
<dbReference type="Pfam" id="PF00172">
    <property type="entry name" value="Zn_clus"/>
    <property type="match status" value="1"/>
</dbReference>
<keyword evidence="3" id="KW-0804">Transcription</keyword>
<evidence type="ECO:0000313" key="6">
    <source>
        <dbReference type="EMBL" id="KAL2820271.1"/>
    </source>
</evidence>
<dbReference type="InterPro" id="IPR036864">
    <property type="entry name" value="Zn2-C6_fun-type_DNA-bd_sf"/>
</dbReference>
<dbReference type="PROSITE" id="PS00463">
    <property type="entry name" value="ZN2_CY6_FUNGAL_1"/>
    <property type="match status" value="1"/>
</dbReference>
<keyword evidence="4" id="KW-0539">Nucleus</keyword>
<organism evidence="6 7">
    <name type="scientific">Aspergillus granulosus</name>
    <dbReference type="NCBI Taxonomy" id="176169"/>
    <lineage>
        <taxon>Eukaryota</taxon>
        <taxon>Fungi</taxon>
        <taxon>Dikarya</taxon>
        <taxon>Ascomycota</taxon>
        <taxon>Pezizomycotina</taxon>
        <taxon>Eurotiomycetes</taxon>
        <taxon>Eurotiomycetidae</taxon>
        <taxon>Eurotiales</taxon>
        <taxon>Aspergillaceae</taxon>
        <taxon>Aspergillus</taxon>
        <taxon>Aspergillus subgen. Nidulantes</taxon>
    </lineage>
</organism>
<evidence type="ECO:0000256" key="1">
    <source>
        <dbReference type="ARBA" id="ARBA00023015"/>
    </source>
</evidence>